<dbReference type="AlphaFoldDB" id="A0A975GIF1"/>
<reference evidence="1" key="1">
    <citation type="journal article" date="2021" name="Microb. Physiol.">
        <title>Proteogenomic Insights into the Physiology of Marine, Sulfate-Reducing, Filamentous Desulfonema limicola and Desulfonema magnum.</title>
        <authorList>
            <person name="Schnaars V."/>
            <person name="Wohlbrand L."/>
            <person name="Scheve S."/>
            <person name="Hinrichs C."/>
            <person name="Reinhardt R."/>
            <person name="Rabus R."/>
        </authorList>
    </citation>
    <scope>NUCLEOTIDE SEQUENCE</scope>
    <source>
        <strain evidence="1">5ac10</strain>
    </source>
</reference>
<accession>A0A975GIF1</accession>
<organism evidence="1 2">
    <name type="scientific">Desulfonema limicola</name>
    <dbReference type="NCBI Taxonomy" id="45656"/>
    <lineage>
        <taxon>Bacteria</taxon>
        <taxon>Pseudomonadati</taxon>
        <taxon>Thermodesulfobacteriota</taxon>
        <taxon>Desulfobacteria</taxon>
        <taxon>Desulfobacterales</taxon>
        <taxon>Desulfococcaceae</taxon>
        <taxon>Desulfonema</taxon>
    </lineage>
</organism>
<keyword evidence="2" id="KW-1185">Reference proteome</keyword>
<proteinExistence type="predicted"/>
<protein>
    <submittedName>
        <fullName evidence="1">Uncharacterized protein</fullName>
    </submittedName>
</protein>
<name>A0A975GIF1_9BACT</name>
<evidence type="ECO:0000313" key="2">
    <source>
        <dbReference type="Proteomes" id="UP000663720"/>
    </source>
</evidence>
<dbReference type="EMBL" id="CP061799">
    <property type="protein sequence ID" value="QTA82530.1"/>
    <property type="molecule type" value="Genomic_DNA"/>
</dbReference>
<dbReference type="Proteomes" id="UP000663720">
    <property type="component" value="Chromosome"/>
</dbReference>
<dbReference type="RefSeq" id="WP_207688450.1">
    <property type="nucleotide sequence ID" value="NZ_CP061799.1"/>
</dbReference>
<sequence length="114" mass="12749">MSPFELVNTIDKEISALTPRLSAAINKALLYYGDGSALIGLEHGKNENDALSFEESEDIKVKQDEDSHVLLKVMEAGTLLEKESSWRLIVDAKPADKDGNMSLRYTLIRDKRIL</sequence>
<gene>
    <name evidence="1" type="ORF">dnl_49070</name>
</gene>
<evidence type="ECO:0000313" key="1">
    <source>
        <dbReference type="EMBL" id="QTA82530.1"/>
    </source>
</evidence>
<dbReference type="KEGG" id="dli:dnl_49070"/>